<reference evidence="2 3" key="1">
    <citation type="submission" date="2017-09" db="EMBL/GenBank/DDBJ databases">
        <title>Depth-based differentiation of microbial function through sediment-hosted aquifers and enrichment of novel symbionts in the deep terrestrial subsurface.</title>
        <authorList>
            <person name="Probst A.J."/>
            <person name="Ladd B."/>
            <person name="Jarett J.K."/>
            <person name="Geller-Mcgrath D.E."/>
            <person name="Sieber C.M."/>
            <person name="Emerson J.B."/>
            <person name="Anantharaman K."/>
            <person name="Thomas B.C."/>
            <person name="Malmstrom R."/>
            <person name="Stieglmeier M."/>
            <person name="Klingl A."/>
            <person name="Woyke T."/>
            <person name="Ryan C.M."/>
            <person name="Banfield J.F."/>
        </authorList>
    </citation>
    <scope>NUCLEOTIDE SEQUENCE [LARGE SCALE GENOMIC DNA]</scope>
    <source>
        <strain evidence="2">CG11_big_fil_rev_8_21_14_0_20_42_13</strain>
    </source>
</reference>
<comment type="caution">
    <text evidence="2">The sequence shown here is derived from an EMBL/GenBank/DDBJ whole genome shotgun (WGS) entry which is preliminary data.</text>
</comment>
<feature type="coiled-coil region" evidence="1">
    <location>
        <begin position="12"/>
        <end position="39"/>
    </location>
</feature>
<dbReference type="Proteomes" id="UP000229641">
    <property type="component" value="Unassembled WGS sequence"/>
</dbReference>
<organism evidence="2 3">
    <name type="scientific">Candidatus Ghiorseimicrobium undicola</name>
    <dbReference type="NCBI Taxonomy" id="1974746"/>
    <lineage>
        <taxon>Bacteria</taxon>
        <taxon>Pseudomonadati</taxon>
        <taxon>Candidatus Omnitrophota</taxon>
        <taxon>Candidatus Ghiorseimicrobium</taxon>
    </lineage>
</organism>
<evidence type="ECO:0000256" key="1">
    <source>
        <dbReference type="SAM" id="Coils"/>
    </source>
</evidence>
<protein>
    <submittedName>
        <fullName evidence="2">Uncharacterized protein</fullName>
    </submittedName>
</protein>
<sequence>MGLKKITKLSEINRLQKKCSRIHNKIVNLQSRMARIEAKSKDNLAWRSLLVSAVCDMDTALDNFEERLNHIRQEVKEFK</sequence>
<dbReference type="AlphaFoldDB" id="A0A2H0LXB7"/>
<keyword evidence="1" id="KW-0175">Coiled coil</keyword>
<proteinExistence type="predicted"/>
<accession>A0A2H0LXB7</accession>
<dbReference type="EMBL" id="PCWA01000075">
    <property type="protein sequence ID" value="PIQ89048.1"/>
    <property type="molecule type" value="Genomic_DNA"/>
</dbReference>
<gene>
    <name evidence="2" type="ORF">COV72_05245</name>
</gene>
<evidence type="ECO:0000313" key="3">
    <source>
        <dbReference type="Proteomes" id="UP000229641"/>
    </source>
</evidence>
<evidence type="ECO:0000313" key="2">
    <source>
        <dbReference type="EMBL" id="PIQ89048.1"/>
    </source>
</evidence>
<name>A0A2H0LXB7_9BACT</name>